<evidence type="ECO:0000313" key="7">
    <source>
        <dbReference type="Proteomes" id="UP000269544"/>
    </source>
</evidence>
<dbReference type="InterPro" id="IPR055178">
    <property type="entry name" value="RsdA/BaiN/AoA(So)-like_dom"/>
</dbReference>
<evidence type="ECO:0000259" key="4">
    <source>
        <dbReference type="Pfam" id="PF03486"/>
    </source>
</evidence>
<dbReference type="EMBL" id="LR134523">
    <property type="protein sequence ID" value="VEJ36082.1"/>
    <property type="molecule type" value="Genomic_DNA"/>
</dbReference>
<dbReference type="Proteomes" id="UP000269544">
    <property type="component" value="Chromosome"/>
</dbReference>
<keyword evidence="3" id="KW-0274">FAD</keyword>
<dbReference type="Pfam" id="PF22780">
    <property type="entry name" value="HI0933_like_1st"/>
    <property type="match status" value="1"/>
</dbReference>
<evidence type="ECO:0000256" key="2">
    <source>
        <dbReference type="ARBA" id="ARBA00022630"/>
    </source>
</evidence>
<feature type="domain" description="RsdA/BaiN/AoA(So)-like insert" evidence="5">
    <location>
        <begin position="191"/>
        <end position="343"/>
    </location>
</feature>
<keyword evidence="2" id="KW-0285">Flavoprotein</keyword>
<dbReference type="Gene3D" id="3.50.50.60">
    <property type="entry name" value="FAD/NAD(P)-binding domain"/>
    <property type="match status" value="1"/>
</dbReference>
<dbReference type="PANTHER" id="PTHR42887">
    <property type="entry name" value="OS12G0638800 PROTEIN"/>
    <property type="match status" value="1"/>
</dbReference>
<dbReference type="SUPFAM" id="SSF160996">
    <property type="entry name" value="HI0933 insert domain-like"/>
    <property type="match status" value="1"/>
</dbReference>
<evidence type="ECO:0000313" key="6">
    <source>
        <dbReference type="EMBL" id="VEJ36082.1"/>
    </source>
</evidence>
<dbReference type="InterPro" id="IPR004792">
    <property type="entry name" value="BaiN-like"/>
</dbReference>
<dbReference type="PANTHER" id="PTHR42887:SF2">
    <property type="entry name" value="OS12G0638800 PROTEIN"/>
    <property type="match status" value="1"/>
</dbReference>
<dbReference type="Gene3D" id="1.10.8.260">
    <property type="entry name" value="HI0933 insert domain-like"/>
    <property type="match status" value="1"/>
</dbReference>
<comment type="cofactor">
    <cofactor evidence="1">
        <name>FAD</name>
        <dbReference type="ChEBI" id="CHEBI:57692"/>
    </cofactor>
</comment>
<dbReference type="InterPro" id="IPR057661">
    <property type="entry name" value="RsdA/BaiN/AoA(So)_Rossmann"/>
</dbReference>
<sequence length="402" mass="43730">MEIAIIGGGAAGLCAGVHLVRGGAKVTIYERKDRVGKKLLATGNGRCNVSNRDLDLRHWHHSAAFVEEILAEFSPAVRDEFFASLGIDLVEEDRGKLYPATLQARTVLNSLRRHFASAGGEEKTDCFIRAVHPEQNALRLEGEGEVYAADRVLVATGGRAMPASGSDGKGYQILTNLGHKLTRTFAGISALVCESPYLRHLSGTKVEGTVVLYRDGEEVQRETGEILFAKDGISGPPVLDLARAVGQEKGQFTVSVPMLNHLEQIPKYRERIESRSYLADTAEGFLEGIVSNKWVHVVLKETGIGRDEPMDALDYEDRMRLLDALFAFSMPVTGVRGYDFAQVTCGGIDLADFTPQLESVLCPGVYAAGEVLDVDGDCGGYNIHWAMASARRAALDMLKKMS</sequence>
<dbReference type="InterPro" id="IPR023166">
    <property type="entry name" value="BaiN-like_dom_sf"/>
</dbReference>
<dbReference type="SUPFAM" id="SSF51905">
    <property type="entry name" value="FAD/NAD(P)-binding domain"/>
    <property type="match status" value="1"/>
</dbReference>
<dbReference type="PRINTS" id="PR00368">
    <property type="entry name" value="FADPNR"/>
</dbReference>
<evidence type="ECO:0000256" key="3">
    <source>
        <dbReference type="ARBA" id="ARBA00022827"/>
    </source>
</evidence>
<dbReference type="Gene3D" id="2.40.30.10">
    <property type="entry name" value="Translation factors"/>
    <property type="match status" value="1"/>
</dbReference>
<accession>A0A3S4Z4C8</accession>
<name>A0A3S4Z4C8_9FIRM</name>
<evidence type="ECO:0000259" key="5">
    <source>
        <dbReference type="Pfam" id="PF22780"/>
    </source>
</evidence>
<protein>
    <submittedName>
        <fullName evidence="6">Putative mercuric reductase</fullName>
    </submittedName>
</protein>
<dbReference type="RefSeq" id="WP_164715247.1">
    <property type="nucleotide sequence ID" value="NZ_JAUSWF010000008.1"/>
</dbReference>
<gene>
    <name evidence="6" type="ORF">NCTC13079_01277</name>
</gene>
<dbReference type="InterPro" id="IPR036188">
    <property type="entry name" value="FAD/NAD-bd_sf"/>
</dbReference>
<proteinExistence type="predicted"/>
<organism evidence="6 7">
    <name type="scientific">Aedoeadaptatus ivorii</name>
    <dbReference type="NCBI Taxonomy" id="54006"/>
    <lineage>
        <taxon>Bacteria</taxon>
        <taxon>Bacillati</taxon>
        <taxon>Bacillota</taxon>
        <taxon>Tissierellia</taxon>
        <taxon>Tissierellales</taxon>
        <taxon>Peptoniphilaceae</taxon>
        <taxon>Aedoeadaptatus</taxon>
    </lineage>
</organism>
<feature type="domain" description="RsdA/BaiN/AoA(So)-like Rossmann fold-like" evidence="4">
    <location>
        <begin position="2"/>
        <end position="394"/>
    </location>
</feature>
<reference evidence="6 7" key="1">
    <citation type="submission" date="2018-12" db="EMBL/GenBank/DDBJ databases">
        <authorList>
            <consortium name="Pathogen Informatics"/>
        </authorList>
    </citation>
    <scope>NUCLEOTIDE SEQUENCE [LARGE SCALE GENOMIC DNA]</scope>
    <source>
        <strain evidence="6 7">NCTC13079</strain>
    </source>
</reference>
<dbReference type="NCBIfam" id="TIGR00275">
    <property type="entry name" value="aminoacetone oxidase family FAD-binding enzyme"/>
    <property type="match status" value="1"/>
</dbReference>
<evidence type="ECO:0000256" key="1">
    <source>
        <dbReference type="ARBA" id="ARBA00001974"/>
    </source>
</evidence>
<dbReference type="AlphaFoldDB" id="A0A3S4Z4C8"/>
<dbReference type="Pfam" id="PF03486">
    <property type="entry name" value="HI0933_like"/>
    <property type="match status" value="1"/>
</dbReference>
<dbReference type="KEGG" id="piv:NCTC13079_01277"/>
<keyword evidence="7" id="KW-1185">Reference proteome</keyword>